<protein>
    <submittedName>
        <fullName evidence="1">Uncharacterized protein</fullName>
    </submittedName>
</protein>
<dbReference type="Proteomes" id="UP000033965">
    <property type="component" value="Unassembled WGS sequence"/>
</dbReference>
<evidence type="ECO:0000313" key="1">
    <source>
        <dbReference type="EMBL" id="KKW08491.1"/>
    </source>
</evidence>
<proteinExistence type="predicted"/>
<gene>
    <name evidence="1" type="ORF">UY44_C0009G0004</name>
</gene>
<evidence type="ECO:0000313" key="2">
    <source>
        <dbReference type="Proteomes" id="UP000033965"/>
    </source>
</evidence>
<name>A0A0G1VPW3_9BACT</name>
<dbReference type="EMBL" id="LCPZ01000009">
    <property type="protein sequence ID" value="KKW08491.1"/>
    <property type="molecule type" value="Genomic_DNA"/>
</dbReference>
<accession>A0A0G1VPW3</accession>
<reference evidence="1 2" key="1">
    <citation type="journal article" date="2015" name="Nature">
        <title>rRNA introns, odd ribosomes, and small enigmatic genomes across a large radiation of phyla.</title>
        <authorList>
            <person name="Brown C.T."/>
            <person name="Hug L.A."/>
            <person name="Thomas B.C."/>
            <person name="Sharon I."/>
            <person name="Castelle C.J."/>
            <person name="Singh A."/>
            <person name="Wilkins M.J."/>
            <person name="Williams K.H."/>
            <person name="Banfield J.F."/>
        </authorList>
    </citation>
    <scope>NUCLEOTIDE SEQUENCE [LARGE SCALE GENOMIC DNA]</scope>
</reference>
<comment type="caution">
    <text evidence="1">The sequence shown here is derived from an EMBL/GenBank/DDBJ whole genome shotgun (WGS) entry which is preliminary data.</text>
</comment>
<organism evidence="1 2">
    <name type="scientific">Candidatus Kaiserbacteria bacterium GW2011_GWA2_49_19</name>
    <dbReference type="NCBI Taxonomy" id="1618669"/>
    <lineage>
        <taxon>Bacteria</taxon>
        <taxon>Candidatus Kaiseribacteriota</taxon>
    </lineage>
</organism>
<dbReference type="AlphaFoldDB" id="A0A0G1VPW3"/>
<sequence length="89" mass="10640">MTLATFIKTRPHLIWWTKNYDKLKAEAVVEATLNYGDWEDVQKLIKMLGIKKTASVFRNQLKKFKVSGRTNYYPEVKNYFTHYFNKYAP</sequence>